<evidence type="ECO:0000259" key="1">
    <source>
        <dbReference type="Pfam" id="PF13175"/>
    </source>
</evidence>
<keyword evidence="4" id="KW-1185">Reference proteome</keyword>
<feature type="domain" description="OLD protein-like TOPRIM" evidence="2">
    <location>
        <begin position="375"/>
        <end position="438"/>
    </location>
</feature>
<evidence type="ECO:0000313" key="3">
    <source>
        <dbReference type="EMBL" id="MCW9709027.1"/>
    </source>
</evidence>
<accession>A0ABT3PT31</accession>
<dbReference type="InterPro" id="IPR027417">
    <property type="entry name" value="P-loop_NTPase"/>
</dbReference>
<dbReference type="InterPro" id="IPR041685">
    <property type="entry name" value="AAA_GajA/Old/RecF-like"/>
</dbReference>
<dbReference type="Pfam" id="PF20469">
    <property type="entry name" value="OLD-like_TOPRIM"/>
    <property type="match status" value="1"/>
</dbReference>
<dbReference type="RefSeq" id="WP_265767882.1">
    <property type="nucleotide sequence ID" value="NZ_JAGGJA010000021.1"/>
</dbReference>
<dbReference type="PANTHER" id="PTHR43581">
    <property type="entry name" value="ATP/GTP PHOSPHATASE"/>
    <property type="match status" value="1"/>
</dbReference>
<name>A0ABT3PT31_9BACT</name>
<evidence type="ECO:0000313" key="4">
    <source>
        <dbReference type="Proteomes" id="UP001207918"/>
    </source>
</evidence>
<dbReference type="InterPro" id="IPR051396">
    <property type="entry name" value="Bact_Antivir_Def_Nuclease"/>
</dbReference>
<dbReference type="EMBL" id="JAGGJA010000021">
    <property type="protein sequence ID" value="MCW9709027.1"/>
    <property type="molecule type" value="Genomic_DNA"/>
</dbReference>
<dbReference type="SUPFAM" id="SSF52540">
    <property type="entry name" value="P-loop containing nucleoside triphosphate hydrolases"/>
    <property type="match status" value="1"/>
</dbReference>
<dbReference type="InterPro" id="IPR034139">
    <property type="entry name" value="TOPRIM_OLD"/>
</dbReference>
<dbReference type="CDD" id="cd01026">
    <property type="entry name" value="TOPRIM_OLD"/>
    <property type="match status" value="1"/>
</dbReference>
<gene>
    <name evidence="3" type="ORF">J6I44_19360</name>
</gene>
<feature type="domain" description="Endonuclease GajA/Old nuclease/RecF-like AAA" evidence="1">
    <location>
        <begin position="1"/>
        <end position="332"/>
    </location>
</feature>
<dbReference type="Gene3D" id="3.40.50.300">
    <property type="entry name" value="P-loop containing nucleotide triphosphate hydrolases"/>
    <property type="match status" value="1"/>
</dbReference>
<dbReference type="PANTHER" id="PTHR43581:SF4">
    <property type="entry name" value="ATP_GTP PHOSPHATASE"/>
    <property type="match status" value="1"/>
</dbReference>
<dbReference type="Proteomes" id="UP001207918">
    <property type="component" value="Unassembled WGS sequence"/>
</dbReference>
<dbReference type="Pfam" id="PF13175">
    <property type="entry name" value="AAA_15"/>
    <property type="match status" value="1"/>
</dbReference>
<evidence type="ECO:0000259" key="2">
    <source>
        <dbReference type="Pfam" id="PF20469"/>
    </source>
</evidence>
<organism evidence="3 4">
    <name type="scientific">Fodinibius salsisoli</name>
    <dbReference type="NCBI Taxonomy" id="2820877"/>
    <lineage>
        <taxon>Bacteria</taxon>
        <taxon>Pseudomonadati</taxon>
        <taxon>Balneolota</taxon>
        <taxon>Balneolia</taxon>
        <taxon>Balneolales</taxon>
        <taxon>Balneolaceae</taxon>
        <taxon>Fodinibius</taxon>
    </lineage>
</organism>
<proteinExistence type="predicted"/>
<sequence>MTFEKVIIKNFKCFSGTFKIDLQEGLNIIVGDNEAGKSTILDAIHLALTGWINGRHISSELSEYLFNKKQVRKYLTSLRKDPIEPPNILIEVYFDSDDAAEFIGNGNRLKSNKACGFSFNIEFDENYKDEYEHLVQQDDIKSLPIEYYKYYWKSFARDSSITPRSLPVKSALIDSSNSRYKSGSDIYISRIIRNLLESKEIVDISQAHRKMKDVFRDEEAIQAINKKIKESSDISDKEVELSVELSSRDAWKNTLMTYLDEIPFQHIGKGEQCVIKTKLALSHKKTKEANLILLEEPENHLSHTKLNQLIYDIEAGSEDKQILISTHSSFVANKLGLENLLLLHELSITQLSDLEESTQTFFKKLSGYDTLRLILCDKAILVEGDSDELIVQRAYLDENDKLPIQDGIDIISVGTSFKRFLEIADKLKKEVSVVTDNDGDIEALKKKYKKYLDKDSKNYINICFDNEIDDGDLTISNKEFNYNTLEPKILKENDVKTLNKVFNTDYDEDGILKYMYNNKTDCALKIFNSDQEISFPQYILNSFKFEGDE</sequence>
<comment type="caution">
    <text evidence="3">The sequence shown here is derived from an EMBL/GenBank/DDBJ whole genome shotgun (WGS) entry which is preliminary data.</text>
</comment>
<protein>
    <submittedName>
        <fullName evidence="3">AAA family ATPase</fullName>
    </submittedName>
</protein>
<reference evidence="3 4" key="1">
    <citation type="submission" date="2021-03" db="EMBL/GenBank/DDBJ databases">
        <title>Aliifodinibius sp. nov., a new bacterium isolated from saline soil.</title>
        <authorList>
            <person name="Galisteo C."/>
            <person name="De La Haba R."/>
            <person name="Sanchez-Porro C."/>
            <person name="Ventosa A."/>
        </authorList>
    </citation>
    <scope>NUCLEOTIDE SEQUENCE [LARGE SCALE GENOMIC DNA]</scope>
    <source>
        <strain evidence="3 4">1BSP15-2V2</strain>
    </source>
</reference>